<accession>A0A250KZ79</accession>
<dbReference type="Proteomes" id="UP000266313">
    <property type="component" value="Chromosome"/>
</dbReference>
<protein>
    <recommendedName>
        <fullName evidence="2">Ig-like domain-containing protein</fullName>
    </recommendedName>
</protein>
<dbReference type="KEGG" id="mmai:sS8_4871"/>
<dbReference type="PANTHER" id="PTHR31876">
    <property type="entry name" value="COV-LIKE PROTEIN 1"/>
    <property type="match status" value="1"/>
</dbReference>
<evidence type="ECO:0000313" key="4">
    <source>
        <dbReference type="Proteomes" id="UP000266313"/>
    </source>
</evidence>
<dbReference type="RefSeq" id="WP_119631911.1">
    <property type="nucleotide sequence ID" value="NZ_AP017928.1"/>
</dbReference>
<evidence type="ECO:0000259" key="2">
    <source>
        <dbReference type="PROSITE" id="PS50835"/>
    </source>
</evidence>
<dbReference type="InterPro" id="IPR007110">
    <property type="entry name" value="Ig-like_dom"/>
</dbReference>
<dbReference type="OrthoDB" id="9780267at2"/>
<dbReference type="AlphaFoldDB" id="A0A250KZ79"/>
<organism evidence="3 4">
    <name type="scientific">Methylocaldum marinum</name>
    <dbReference type="NCBI Taxonomy" id="1432792"/>
    <lineage>
        <taxon>Bacteria</taxon>
        <taxon>Pseudomonadati</taxon>
        <taxon>Pseudomonadota</taxon>
        <taxon>Gammaproteobacteria</taxon>
        <taxon>Methylococcales</taxon>
        <taxon>Methylococcaceae</taxon>
        <taxon>Methylocaldum</taxon>
    </lineage>
</organism>
<keyword evidence="4" id="KW-1185">Reference proteome</keyword>
<feature type="transmembrane region" description="Helical" evidence="1">
    <location>
        <begin position="21"/>
        <end position="42"/>
    </location>
</feature>
<feature type="transmembrane region" description="Helical" evidence="1">
    <location>
        <begin position="68"/>
        <end position="92"/>
    </location>
</feature>
<keyword evidence="1" id="KW-0472">Membrane</keyword>
<keyword evidence="1" id="KW-0812">Transmembrane</keyword>
<evidence type="ECO:0000256" key="1">
    <source>
        <dbReference type="SAM" id="Phobius"/>
    </source>
</evidence>
<dbReference type="EMBL" id="AP017928">
    <property type="protein sequence ID" value="BBA36794.1"/>
    <property type="molecule type" value="Genomic_DNA"/>
</dbReference>
<dbReference type="InterPro" id="IPR007462">
    <property type="entry name" value="COV1-like"/>
</dbReference>
<dbReference type="PROSITE" id="PS50835">
    <property type="entry name" value="IG_LIKE"/>
    <property type="match status" value="1"/>
</dbReference>
<keyword evidence="1" id="KW-1133">Transmembrane helix</keyword>
<proteinExistence type="predicted"/>
<dbReference type="Pfam" id="PF04367">
    <property type="entry name" value="DUF502"/>
    <property type="match status" value="1"/>
</dbReference>
<dbReference type="PANTHER" id="PTHR31876:SF26">
    <property type="entry name" value="PROTEIN LIKE COV 2"/>
    <property type="match status" value="1"/>
</dbReference>
<feature type="domain" description="Ig-like" evidence="2">
    <location>
        <begin position="187"/>
        <end position="233"/>
    </location>
</feature>
<name>A0A250KZ79_9GAMM</name>
<evidence type="ECO:0000313" key="3">
    <source>
        <dbReference type="EMBL" id="BBA36794.1"/>
    </source>
</evidence>
<gene>
    <name evidence="3" type="ORF">sS8_4871</name>
</gene>
<reference evidence="3 4" key="1">
    <citation type="submission" date="2016-12" db="EMBL/GenBank/DDBJ databases">
        <title>Genome sequencing of Methylocaldum marinum.</title>
        <authorList>
            <person name="Takeuchi M."/>
            <person name="Kamagata Y."/>
            <person name="Hiraoka S."/>
            <person name="Oshima K."/>
            <person name="Hattori M."/>
            <person name="Iwasaki W."/>
        </authorList>
    </citation>
    <scope>NUCLEOTIDE SEQUENCE [LARGE SCALE GENOMIC DNA]</scope>
    <source>
        <strain evidence="3 4">S8</strain>
    </source>
</reference>
<sequence>MDIRKLLPSTAHVRKNILAGLIAVTPLLVTWVVFQFIFTQVIRFGKPGTSALYWAIYRFSPELADWLFSWWVESAIAVTITFLTLYLLGAVLSRMVGRQVFQWLETLVARVPILKGIYGSTKRMLLAFQVKPEQIERVVLIRFPHAEIKTVGFVTRVMRDVATGEELAVVYVPTAPNPTSGYMEIVPLSQVTPTDWTVEEGMQFVISCGTSAPDTVRYHGNLSEQPAQGKWVR</sequence>